<feature type="transmembrane region" description="Helical" evidence="1">
    <location>
        <begin position="159"/>
        <end position="185"/>
    </location>
</feature>
<organism evidence="2 3">
    <name type="scientific">Desulfurobacterium atlanticum</name>
    <dbReference type="NCBI Taxonomy" id="240169"/>
    <lineage>
        <taxon>Bacteria</taxon>
        <taxon>Pseudomonadati</taxon>
        <taxon>Aquificota</taxon>
        <taxon>Aquificia</taxon>
        <taxon>Desulfurobacteriales</taxon>
        <taxon>Desulfurobacteriaceae</taxon>
        <taxon>Desulfurobacterium</taxon>
    </lineage>
</organism>
<evidence type="ECO:0008006" key="4">
    <source>
        <dbReference type="Google" id="ProtNLM"/>
    </source>
</evidence>
<dbReference type="OrthoDB" id="9814178at2"/>
<keyword evidence="1" id="KW-0472">Membrane</keyword>
<evidence type="ECO:0000313" key="2">
    <source>
        <dbReference type="EMBL" id="SNR70178.1"/>
    </source>
</evidence>
<dbReference type="Proteomes" id="UP000198405">
    <property type="component" value="Unassembled WGS sequence"/>
</dbReference>
<dbReference type="InterPro" id="IPR008526">
    <property type="entry name" value="YedI"/>
</dbReference>
<keyword evidence="3" id="KW-1185">Reference proteome</keyword>
<protein>
    <recommendedName>
        <fullName evidence="4">Inner membrane protein YedI</fullName>
    </recommendedName>
</protein>
<feature type="transmembrane region" description="Helical" evidence="1">
    <location>
        <begin position="246"/>
        <end position="269"/>
    </location>
</feature>
<dbReference type="GO" id="GO:0005886">
    <property type="term" value="C:plasma membrane"/>
    <property type="evidence" value="ECO:0007669"/>
    <property type="project" value="TreeGrafter"/>
</dbReference>
<feature type="transmembrane region" description="Helical" evidence="1">
    <location>
        <begin position="206"/>
        <end position="234"/>
    </location>
</feature>
<keyword evidence="1" id="KW-0812">Transmembrane</keyword>
<dbReference type="AlphaFoldDB" id="A0A238YHB5"/>
<dbReference type="PIRSF" id="PIRSF016660">
    <property type="entry name" value="YedI"/>
    <property type="match status" value="1"/>
</dbReference>
<name>A0A238YHB5_9BACT</name>
<dbReference type="PANTHER" id="PTHR30503:SF3">
    <property type="entry name" value="INNER MEMBRANE PROTEIN YEDI"/>
    <property type="match status" value="1"/>
</dbReference>
<accession>A0A238YHB5</accession>
<dbReference type="PANTHER" id="PTHR30503">
    <property type="entry name" value="INNER MEMBRANE PROTEIN YEDI"/>
    <property type="match status" value="1"/>
</dbReference>
<dbReference type="RefSeq" id="WP_089322675.1">
    <property type="nucleotide sequence ID" value="NZ_FZOB01000003.1"/>
</dbReference>
<reference evidence="3" key="1">
    <citation type="submission" date="2017-06" db="EMBL/GenBank/DDBJ databases">
        <authorList>
            <person name="Varghese N."/>
            <person name="Submissions S."/>
        </authorList>
    </citation>
    <scope>NUCLEOTIDE SEQUENCE [LARGE SCALE GENOMIC DNA]</scope>
    <source>
        <strain evidence="3">DSM 15668</strain>
    </source>
</reference>
<evidence type="ECO:0000313" key="3">
    <source>
        <dbReference type="Proteomes" id="UP000198405"/>
    </source>
</evidence>
<feature type="transmembrane region" description="Helical" evidence="1">
    <location>
        <begin position="74"/>
        <end position="99"/>
    </location>
</feature>
<keyword evidence="1" id="KW-1133">Transmembrane helix</keyword>
<evidence type="ECO:0000256" key="1">
    <source>
        <dbReference type="SAM" id="Phobius"/>
    </source>
</evidence>
<dbReference type="EMBL" id="FZOB01000003">
    <property type="protein sequence ID" value="SNR70178.1"/>
    <property type="molecule type" value="Genomic_DNA"/>
</dbReference>
<dbReference type="Pfam" id="PF05661">
    <property type="entry name" value="DUF808"/>
    <property type="match status" value="1"/>
</dbReference>
<proteinExistence type="predicted"/>
<feature type="transmembrane region" description="Helical" evidence="1">
    <location>
        <begin position="133"/>
        <end position="153"/>
    </location>
</feature>
<sequence length="278" mass="30488">MASGIFALLDDVATLLDDISTAAKIATKKTAGILGDDLAVNAEKSSKFASDREIPVLLEIIKGSFINKAVILPAVFLLNFFFPVVIRILLLIGGAYLAYEAFEKVFEFFFHKERKEKVSIFSREVEDKKIKEALITDFILSLEVIIIALSAVIDKPLITQIVVVTLISLITTVGVYGLVLLIVRMDDFGLVLVSTDSKILKAVGRFLIFLLPKVIKALEVIGTFAMFTVAGGIYNHAFHITERLLIQVPLIVTEILIGFCLGGVIFLSISSVKRLLGK</sequence>
<gene>
    <name evidence="2" type="ORF">SAMN06265340_103129</name>
</gene>